<keyword evidence="2" id="KW-0472">Membrane</keyword>
<evidence type="ECO:0000256" key="2">
    <source>
        <dbReference type="SAM" id="Phobius"/>
    </source>
</evidence>
<sequence length="394" mass="46821">MPNQRAKLAANLISNILQELSVGQHETGLYYKRKRYVSSVIGGILTILALLFLIIIGAQLISDVQEKKEIKTITSLKTKYEYWYNMTCENKQNFLEIAFNLSRNIDEYFQYVTADDLVTVQVVTFDKKFNTDNYFVLFQSDSSFFNGNKVQRIQFMSLPLKFRNQHIINMGIMIIKSTESLWQLETQFEITQMYLTMRDPTYNFEQFKDNTLQMVFSFNKFFQNYPIQTIYLEPASYFSAISKLGGYFSVLSILGILLMNYHQWRFERELFYKMRQISIKEDQKDVTRKQVEESLSFDKLFELSQVKTLKQTEENRREESPFKQERLQNQDDFPDHYRQHRHPQHIHSAASFSLNNSTIKNKNNSRNKDRISSARQSKDELEMQQKLLKVNIDF</sequence>
<dbReference type="EMBL" id="CCKQ01014601">
    <property type="protein sequence ID" value="CDW86387.1"/>
    <property type="molecule type" value="Genomic_DNA"/>
</dbReference>
<protein>
    <recommendedName>
        <fullName evidence="5">Transmembrane protein</fullName>
    </recommendedName>
</protein>
<organism evidence="3 4">
    <name type="scientific">Stylonychia lemnae</name>
    <name type="common">Ciliate</name>
    <dbReference type="NCBI Taxonomy" id="5949"/>
    <lineage>
        <taxon>Eukaryota</taxon>
        <taxon>Sar</taxon>
        <taxon>Alveolata</taxon>
        <taxon>Ciliophora</taxon>
        <taxon>Intramacronucleata</taxon>
        <taxon>Spirotrichea</taxon>
        <taxon>Stichotrichia</taxon>
        <taxon>Sporadotrichida</taxon>
        <taxon>Oxytrichidae</taxon>
        <taxon>Stylonychinae</taxon>
        <taxon>Stylonychia</taxon>
    </lineage>
</organism>
<keyword evidence="2" id="KW-1133">Transmembrane helix</keyword>
<accession>A0A078AYX9</accession>
<name>A0A078AYX9_STYLE</name>
<gene>
    <name evidence="3" type="primary">Contig11292.g12067</name>
    <name evidence="3" type="ORF">STYLEM_15481</name>
</gene>
<evidence type="ECO:0000256" key="1">
    <source>
        <dbReference type="SAM" id="MobiDB-lite"/>
    </source>
</evidence>
<dbReference type="Proteomes" id="UP000039865">
    <property type="component" value="Unassembled WGS sequence"/>
</dbReference>
<keyword evidence="4" id="KW-1185">Reference proteome</keyword>
<evidence type="ECO:0000313" key="3">
    <source>
        <dbReference type="EMBL" id="CDW86387.1"/>
    </source>
</evidence>
<dbReference type="AlphaFoldDB" id="A0A078AYX9"/>
<evidence type="ECO:0000313" key="4">
    <source>
        <dbReference type="Proteomes" id="UP000039865"/>
    </source>
</evidence>
<evidence type="ECO:0008006" key="5">
    <source>
        <dbReference type="Google" id="ProtNLM"/>
    </source>
</evidence>
<feature type="transmembrane region" description="Helical" evidence="2">
    <location>
        <begin position="40"/>
        <end position="61"/>
    </location>
</feature>
<feature type="region of interest" description="Disordered" evidence="1">
    <location>
        <begin position="312"/>
        <end position="382"/>
    </location>
</feature>
<feature type="compositionally biased region" description="Basic and acidic residues" evidence="1">
    <location>
        <begin position="366"/>
        <end position="382"/>
    </location>
</feature>
<reference evidence="3 4" key="1">
    <citation type="submission" date="2014-06" db="EMBL/GenBank/DDBJ databases">
        <authorList>
            <person name="Swart Estienne"/>
        </authorList>
    </citation>
    <scope>NUCLEOTIDE SEQUENCE [LARGE SCALE GENOMIC DNA]</scope>
    <source>
        <strain evidence="3 4">130c</strain>
    </source>
</reference>
<dbReference type="InParanoid" id="A0A078AYX9"/>
<feature type="compositionally biased region" description="Polar residues" evidence="1">
    <location>
        <begin position="350"/>
        <end position="364"/>
    </location>
</feature>
<proteinExistence type="predicted"/>
<feature type="compositionally biased region" description="Basic and acidic residues" evidence="1">
    <location>
        <begin position="312"/>
        <end position="337"/>
    </location>
</feature>
<keyword evidence="2" id="KW-0812">Transmembrane</keyword>